<feature type="compositionally biased region" description="Basic and acidic residues" evidence="14">
    <location>
        <begin position="542"/>
        <end position="588"/>
    </location>
</feature>
<keyword evidence="4 13" id="KW-0479">Metal-binding</keyword>
<dbReference type="SMART" id="SM00356">
    <property type="entry name" value="ZnF_C3H1"/>
    <property type="match status" value="2"/>
</dbReference>
<name>A0A9Q0RSV7_BLOTA</name>
<dbReference type="AlphaFoldDB" id="A0A9Q0RSV7"/>
<keyword evidence="6 13" id="KW-0863">Zinc-finger</keyword>
<dbReference type="SUPFAM" id="SSF53335">
    <property type="entry name" value="S-adenosyl-L-methionine-dependent methyltransferases"/>
    <property type="match status" value="1"/>
</dbReference>
<evidence type="ECO:0000256" key="9">
    <source>
        <dbReference type="ARBA" id="ARBA00023004"/>
    </source>
</evidence>
<evidence type="ECO:0000256" key="3">
    <source>
        <dbReference type="ARBA" id="ARBA00022664"/>
    </source>
</evidence>
<dbReference type="SUPFAM" id="SSF54928">
    <property type="entry name" value="RNA-binding domain, RBD"/>
    <property type="match status" value="1"/>
</dbReference>
<dbReference type="InterPro" id="IPR003954">
    <property type="entry name" value="RRM_euk-type"/>
</dbReference>
<comment type="subcellular location">
    <subcellularLocation>
        <location evidence="1">Nucleus</location>
    </subcellularLocation>
</comment>
<dbReference type="InterPro" id="IPR013216">
    <property type="entry name" value="Methyltransf_11"/>
</dbReference>
<keyword evidence="5" id="KW-0677">Repeat</keyword>
<dbReference type="CDD" id="cd12538">
    <property type="entry name" value="RRM_U2AF35"/>
    <property type="match status" value="1"/>
</dbReference>
<dbReference type="Pfam" id="PF00642">
    <property type="entry name" value="zf-CCCH"/>
    <property type="match status" value="2"/>
</dbReference>
<keyword evidence="3" id="KW-0507">mRNA processing</keyword>
<comment type="caution">
    <text evidence="17">The sequence shown here is derived from an EMBL/GenBank/DDBJ whole genome shotgun (WGS) entry which is preliminary data.</text>
</comment>
<evidence type="ECO:0000256" key="2">
    <source>
        <dbReference type="ARBA" id="ARBA00010269"/>
    </source>
</evidence>
<evidence type="ECO:0000256" key="12">
    <source>
        <dbReference type="PROSITE-ProRule" id="PRU00176"/>
    </source>
</evidence>
<dbReference type="Gene3D" id="3.30.70.330">
    <property type="match status" value="1"/>
</dbReference>
<dbReference type="Gene3D" id="3.40.50.150">
    <property type="entry name" value="Vaccinia Virus protein VP39"/>
    <property type="match status" value="1"/>
</dbReference>
<dbReference type="EMBL" id="JAPWDV010000001">
    <property type="protein sequence ID" value="KAJ6225234.1"/>
    <property type="molecule type" value="Genomic_DNA"/>
</dbReference>
<dbReference type="Pfam" id="PF08241">
    <property type="entry name" value="Methyltransf_11"/>
    <property type="match status" value="1"/>
</dbReference>
<feature type="region of interest" description="Disordered" evidence="14">
    <location>
        <begin position="530"/>
        <end position="588"/>
    </location>
</feature>
<dbReference type="Proteomes" id="UP001142055">
    <property type="component" value="Chromosome 1"/>
</dbReference>
<evidence type="ECO:0000313" key="17">
    <source>
        <dbReference type="EMBL" id="KAJ6225234.1"/>
    </source>
</evidence>
<feature type="compositionally biased region" description="Polar residues" evidence="14">
    <location>
        <begin position="530"/>
        <end position="540"/>
    </location>
</feature>
<dbReference type="InterPro" id="IPR000571">
    <property type="entry name" value="Znf_CCCH"/>
</dbReference>
<sequence length="588" mass="69448">MYANPSLYDRSNYLQVRDGAKMIALIRNEFQSRPIDTILDIGCGTGNLTEMMYHELKPKRIVAFDLAQDMITYANQHSKGKVGNELAIDYYQADACDSFEILSKKLNLKPSSVDVITSFYCIHWVPDKRQTCENMFKFLKPNGKFFLIISVWNEFFPVQHQIIKHIYWRPFLTNLLKERAKANQSGDGKVNEAGLANFEIESKPNHDSLHQFWRHYCLDNALVMEEMNFIYTDYPFKRVQDFNDQVEAVCYWLNYIPLEKHQEFLNDYFDLIQTEYIQKQVKTQKQRRRSLNIIEPEQITEQRLLETMTTEQEAMSFQMADYLASIFGTEKDKVNCSFYFKIGACRHGERCSRIHNKPTFSQTILLQNLYQNPQNVTQSLDPLGKETTIQRVHTMSDEDAQEHFDDFFEDVFVELEDKYGEIEEMNVCDNLGDHLVGNVYVKFRREEDAERAVNELNNRWFGGRPIFAELSPVTDFREACCRQYEMGECTRSGFCNFMHLKPISRELRRELYGRRRAQALERRIASFVGSGSNSLTANTTRSRNDDRGSRRSRSRERDRERDRGRDRDSDRYRDRERRRIKRSSSDED</sequence>
<reference evidence="17" key="1">
    <citation type="submission" date="2022-12" db="EMBL/GenBank/DDBJ databases">
        <title>Genome assemblies of Blomia tropicalis.</title>
        <authorList>
            <person name="Cui Y."/>
        </authorList>
    </citation>
    <scope>NUCLEOTIDE SEQUENCE</scope>
    <source>
        <tissue evidence="17">Adult mites</tissue>
    </source>
</reference>
<evidence type="ECO:0000256" key="14">
    <source>
        <dbReference type="SAM" id="MobiDB-lite"/>
    </source>
</evidence>
<dbReference type="Pfam" id="PF00076">
    <property type="entry name" value="RRM_1"/>
    <property type="match status" value="1"/>
</dbReference>
<evidence type="ECO:0000313" key="18">
    <source>
        <dbReference type="Proteomes" id="UP001142055"/>
    </source>
</evidence>
<feature type="zinc finger region" description="C3H1-type" evidence="13">
    <location>
        <begin position="475"/>
        <end position="502"/>
    </location>
</feature>
<keyword evidence="10" id="KW-0508">mRNA splicing</keyword>
<gene>
    <name evidence="17" type="ORF">RDWZM_003779</name>
</gene>
<evidence type="ECO:0000256" key="10">
    <source>
        <dbReference type="ARBA" id="ARBA00023187"/>
    </source>
</evidence>
<evidence type="ECO:0000256" key="5">
    <source>
        <dbReference type="ARBA" id="ARBA00022737"/>
    </source>
</evidence>
<evidence type="ECO:0000256" key="7">
    <source>
        <dbReference type="ARBA" id="ARBA00022833"/>
    </source>
</evidence>
<evidence type="ECO:0000256" key="13">
    <source>
        <dbReference type="PROSITE-ProRule" id="PRU00723"/>
    </source>
</evidence>
<dbReference type="SMART" id="SM00361">
    <property type="entry name" value="RRM_1"/>
    <property type="match status" value="1"/>
</dbReference>
<accession>A0A9Q0RSV7</accession>
<dbReference type="CDD" id="cd02440">
    <property type="entry name" value="AdoMet_MTases"/>
    <property type="match status" value="1"/>
</dbReference>
<evidence type="ECO:0000256" key="6">
    <source>
        <dbReference type="ARBA" id="ARBA00022771"/>
    </source>
</evidence>
<dbReference type="GO" id="GO:0089701">
    <property type="term" value="C:U2AF complex"/>
    <property type="evidence" value="ECO:0007669"/>
    <property type="project" value="InterPro"/>
</dbReference>
<dbReference type="PRINTS" id="PR01848">
    <property type="entry name" value="U2AUXFACTOR"/>
</dbReference>
<keyword evidence="8 12" id="KW-0694">RNA-binding</keyword>
<evidence type="ECO:0000256" key="4">
    <source>
        <dbReference type="ARBA" id="ARBA00022723"/>
    </source>
</evidence>
<dbReference type="PROSITE" id="PS50103">
    <property type="entry name" value="ZF_C3H1"/>
    <property type="match status" value="2"/>
</dbReference>
<dbReference type="FunFam" id="3.30.70.330:FF:000055">
    <property type="entry name" value="Splicing factor U2AF 35 kDa subunit"/>
    <property type="match status" value="1"/>
</dbReference>
<dbReference type="GO" id="GO:0008757">
    <property type="term" value="F:S-adenosylmethionine-dependent methyltransferase activity"/>
    <property type="evidence" value="ECO:0007669"/>
    <property type="project" value="InterPro"/>
</dbReference>
<dbReference type="InterPro" id="IPR012677">
    <property type="entry name" value="Nucleotide-bd_a/b_plait_sf"/>
</dbReference>
<dbReference type="PANTHER" id="PTHR12620">
    <property type="entry name" value="U2 SNRNP AUXILIARY FACTOR, SMALL SUBUNIT"/>
    <property type="match status" value="1"/>
</dbReference>
<dbReference type="GO" id="GO:0008270">
    <property type="term" value="F:zinc ion binding"/>
    <property type="evidence" value="ECO:0007669"/>
    <property type="project" value="UniProtKB-KW"/>
</dbReference>
<dbReference type="GO" id="GO:0003723">
    <property type="term" value="F:RNA binding"/>
    <property type="evidence" value="ECO:0007669"/>
    <property type="project" value="UniProtKB-UniRule"/>
</dbReference>
<evidence type="ECO:0000259" key="15">
    <source>
        <dbReference type="PROSITE" id="PS50102"/>
    </source>
</evidence>
<dbReference type="InterPro" id="IPR009145">
    <property type="entry name" value="U2AF_small"/>
</dbReference>
<dbReference type="InterPro" id="IPR000504">
    <property type="entry name" value="RRM_dom"/>
</dbReference>
<feature type="domain" description="RRM" evidence="15">
    <location>
        <begin position="362"/>
        <end position="473"/>
    </location>
</feature>
<feature type="domain" description="C3H1-type" evidence="16">
    <location>
        <begin position="475"/>
        <end position="502"/>
    </location>
</feature>
<proteinExistence type="inferred from homology"/>
<dbReference type="InterPro" id="IPR035979">
    <property type="entry name" value="RBD_domain_sf"/>
</dbReference>
<keyword evidence="7 13" id="KW-0862">Zinc</keyword>
<evidence type="ECO:0000256" key="11">
    <source>
        <dbReference type="ARBA" id="ARBA00023242"/>
    </source>
</evidence>
<keyword evidence="9" id="KW-0408">Iron</keyword>
<comment type="similarity">
    <text evidence="2">Belongs to the splicing factor SR family.</text>
</comment>
<dbReference type="InterPro" id="IPR029063">
    <property type="entry name" value="SAM-dependent_MTases_sf"/>
</dbReference>
<feature type="domain" description="C3H1-type" evidence="16">
    <location>
        <begin position="330"/>
        <end position="358"/>
    </location>
</feature>
<feature type="zinc finger region" description="C3H1-type" evidence="13">
    <location>
        <begin position="330"/>
        <end position="358"/>
    </location>
</feature>
<evidence type="ECO:0000259" key="16">
    <source>
        <dbReference type="PROSITE" id="PS50103"/>
    </source>
</evidence>
<dbReference type="GO" id="GO:0000398">
    <property type="term" value="P:mRNA splicing, via spliceosome"/>
    <property type="evidence" value="ECO:0007669"/>
    <property type="project" value="InterPro"/>
</dbReference>
<protein>
    <submittedName>
        <fullName evidence="17">Uncharacterized protein</fullName>
    </submittedName>
</protein>
<organism evidence="17 18">
    <name type="scientific">Blomia tropicalis</name>
    <name type="common">Mite</name>
    <dbReference type="NCBI Taxonomy" id="40697"/>
    <lineage>
        <taxon>Eukaryota</taxon>
        <taxon>Metazoa</taxon>
        <taxon>Ecdysozoa</taxon>
        <taxon>Arthropoda</taxon>
        <taxon>Chelicerata</taxon>
        <taxon>Arachnida</taxon>
        <taxon>Acari</taxon>
        <taxon>Acariformes</taxon>
        <taxon>Sarcoptiformes</taxon>
        <taxon>Astigmata</taxon>
        <taxon>Glycyphagoidea</taxon>
        <taxon>Echimyopodidae</taxon>
        <taxon>Blomia</taxon>
    </lineage>
</organism>
<evidence type="ECO:0000256" key="1">
    <source>
        <dbReference type="ARBA" id="ARBA00004123"/>
    </source>
</evidence>
<keyword evidence="11" id="KW-0539">Nucleus</keyword>
<evidence type="ECO:0000256" key="8">
    <source>
        <dbReference type="ARBA" id="ARBA00022884"/>
    </source>
</evidence>
<keyword evidence="18" id="KW-1185">Reference proteome</keyword>
<dbReference type="PROSITE" id="PS50102">
    <property type="entry name" value="RRM"/>
    <property type="match status" value="1"/>
</dbReference>